<accession>A0AAV7E346</accession>
<dbReference type="AlphaFoldDB" id="A0AAV7E346"/>
<gene>
    <name evidence="1" type="ORF">H6P81_018630</name>
</gene>
<keyword evidence="2" id="KW-1185">Reference proteome</keyword>
<evidence type="ECO:0000313" key="2">
    <source>
        <dbReference type="Proteomes" id="UP000825729"/>
    </source>
</evidence>
<evidence type="ECO:0000313" key="1">
    <source>
        <dbReference type="EMBL" id="KAG9442776.1"/>
    </source>
</evidence>
<protein>
    <submittedName>
        <fullName evidence="1">Uncharacterized protein</fullName>
    </submittedName>
</protein>
<name>A0AAV7E346_ARIFI</name>
<sequence>MREHSAWLHAFGISHGSIVYLACPWERSVSGGPVVAGEPRIFTIADLDQNRPTETDGGAFRYVAQPQPQQQMQSVLPVRRDPEEAVLEANAAVAAVERKRGREVEAAFATKRTRRD</sequence>
<comment type="caution">
    <text evidence="1">The sequence shown here is derived from an EMBL/GenBank/DDBJ whole genome shotgun (WGS) entry which is preliminary data.</text>
</comment>
<proteinExistence type="predicted"/>
<dbReference type="Proteomes" id="UP000825729">
    <property type="component" value="Unassembled WGS sequence"/>
</dbReference>
<dbReference type="EMBL" id="JAINDJ010000007">
    <property type="protein sequence ID" value="KAG9442776.1"/>
    <property type="molecule type" value="Genomic_DNA"/>
</dbReference>
<organism evidence="1 2">
    <name type="scientific">Aristolochia fimbriata</name>
    <name type="common">White veined hardy Dutchman's pipe vine</name>
    <dbReference type="NCBI Taxonomy" id="158543"/>
    <lineage>
        <taxon>Eukaryota</taxon>
        <taxon>Viridiplantae</taxon>
        <taxon>Streptophyta</taxon>
        <taxon>Embryophyta</taxon>
        <taxon>Tracheophyta</taxon>
        <taxon>Spermatophyta</taxon>
        <taxon>Magnoliopsida</taxon>
        <taxon>Magnoliidae</taxon>
        <taxon>Piperales</taxon>
        <taxon>Aristolochiaceae</taxon>
        <taxon>Aristolochia</taxon>
    </lineage>
</organism>
<reference evidence="1 2" key="1">
    <citation type="submission" date="2021-07" db="EMBL/GenBank/DDBJ databases">
        <title>The Aristolochia fimbriata genome: insights into angiosperm evolution, floral development and chemical biosynthesis.</title>
        <authorList>
            <person name="Jiao Y."/>
        </authorList>
    </citation>
    <scope>NUCLEOTIDE SEQUENCE [LARGE SCALE GENOMIC DNA]</scope>
    <source>
        <strain evidence="1">IBCAS-2021</strain>
        <tissue evidence="1">Leaf</tissue>
    </source>
</reference>